<dbReference type="Gene3D" id="3.10.180.10">
    <property type="entry name" value="2,3-Dihydroxybiphenyl 1,2-Dioxygenase, domain 1"/>
    <property type="match status" value="1"/>
</dbReference>
<name>A0A3G2L8S6_9FLAO</name>
<keyword evidence="2" id="KW-1185">Reference proteome</keyword>
<dbReference type="AlphaFoldDB" id="A0A3G2L8S6"/>
<reference evidence="1 2" key="1">
    <citation type="submission" date="2018-08" db="EMBL/GenBank/DDBJ databases">
        <title>The reduced genetic potential of extracellular carbohydrate catabolism in Euzebyella marina RN62, a Flavobacteriia bacterium isolated from the hadal water.</title>
        <authorList>
            <person name="Xue C."/>
        </authorList>
    </citation>
    <scope>NUCLEOTIDE SEQUENCE [LARGE SCALE GENOMIC DNA]</scope>
    <source>
        <strain evidence="1 2">RN62</strain>
    </source>
</reference>
<sequence>MYDKVKSIRTFIGAHNFEESRLFYQSLDFEERVISDKMSLFIVNDHLSFYLQDYYVKDWIDNSMVLLEMEDLDAYYDYLRSKNLRSRFSTVKFTKIKNFDYGREIFLHDPSGVLWHFCELKK</sequence>
<evidence type="ECO:0000313" key="1">
    <source>
        <dbReference type="EMBL" id="AYN68659.1"/>
    </source>
</evidence>
<dbReference type="KEGG" id="emar:D1013_15365"/>
<gene>
    <name evidence="1" type="ORF">D1013_15365</name>
</gene>
<dbReference type="InterPro" id="IPR029068">
    <property type="entry name" value="Glyas_Bleomycin-R_OHBP_Dase"/>
</dbReference>
<dbReference type="SUPFAM" id="SSF54593">
    <property type="entry name" value="Glyoxalase/Bleomycin resistance protein/Dihydroxybiphenyl dioxygenase"/>
    <property type="match status" value="1"/>
</dbReference>
<evidence type="ECO:0000313" key="2">
    <source>
        <dbReference type="Proteomes" id="UP000276309"/>
    </source>
</evidence>
<dbReference type="RefSeq" id="WP_121849672.1">
    <property type="nucleotide sequence ID" value="NZ_CP032050.1"/>
</dbReference>
<organism evidence="1 2">
    <name type="scientific">Euzebyella marina</name>
    <dbReference type="NCBI Taxonomy" id="1761453"/>
    <lineage>
        <taxon>Bacteria</taxon>
        <taxon>Pseudomonadati</taxon>
        <taxon>Bacteroidota</taxon>
        <taxon>Flavobacteriia</taxon>
        <taxon>Flavobacteriales</taxon>
        <taxon>Flavobacteriaceae</taxon>
        <taxon>Euzebyella</taxon>
    </lineage>
</organism>
<protein>
    <submittedName>
        <fullName evidence="1">Glyoxalase</fullName>
    </submittedName>
</protein>
<dbReference type="Proteomes" id="UP000276309">
    <property type="component" value="Chromosome"/>
</dbReference>
<accession>A0A3G2L8S6</accession>
<dbReference type="EMBL" id="CP032050">
    <property type="protein sequence ID" value="AYN68659.1"/>
    <property type="molecule type" value="Genomic_DNA"/>
</dbReference>
<proteinExistence type="predicted"/>
<dbReference type="OrthoDB" id="674527at2"/>